<evidence type="ECO:0000256" key="1">
    <source>
        <dbReference type="ARBA" id="ARBA00005820"/>
    </source>
</evidence>
<dbReference type="InterPro" id="IPR051677">
    <property type="entry name" value="AfsR-DnrI-RedD_regulator"/>
</dbReference>
<dbReference type="SUPFAM" id="SSF48452">
    <property type="entry name" value="TPR-like"/>
    <property type="match status" value="1"/>
</dbReference>
<dbReference type="HOGENOM" id="CLU_004665_4_0_11"/>
<evidence type="ECO:0000313" key="9">
    <source>
        <dbReference type="EMBL" id="MBP2062325.1"/>
    </source>
</evidence>
<dbReference type="PROSITE" id="PS51755">
    <property type="entry name" value="OMPR_PHOB"/>
    <property type="match status" value="1"/>
</dbReference>
<dbReference type="InterPro" id="IPR001867">
    <property type="entry name" value="OmpR/PhoB-type_DNA-bd"/>
</dbReference>
<gene>
    <name evidence="9" type="ORF">J2Z30_003341</name>
    <name evidence="8" type="ORF">SIRAN4208</name>
</gene>
<feature type="DNA-binding region" description="OmpR/PhoB-type" evidence="6">
    <location>
        <begin position="1"/>
        <end position="105"/>
    </location>
</feature>
<protein>
    <submittedName>
        <fullName evidence="9">DNA-binding SARP family transcriptional activator</fullName>
    </submittedName>
    <submittedName>
        <fullName evidence="8">Regulatory protein</fullName>
    </submittedName>
</protein>
<dbReference type="GO" id="GO:0000160">
    <property type="term" value="P:phosphorelay signal transduction system"/>
    <property type="evidence" value="ECO:0007669"/>
    <property type="project" value="UniProtKB-KW"/>
</dbReference>
<dbReference type="AlphaFoldDB" id="A0A060ZMX3"/>
<dbReference type="InterPro" id="IPR005158">
    <property type="entry name" value="BTAD"/>
</dbReference>
<proteinExistence type="inferred from homology"/>
<dbReference type="InterPro" id="IPR036388">
    <property type="entry name" value="WH-like_DNA-bd_sf"/>
</dbReference>
<comment type="similarity">
    <text evidence="1">Belongs to the AfsR/DnrI/RedD regulatory family.</text>
</comment>
<dbReference type="GO" id="GO:0003677">
    <property type="term" value="F:DNA binding"/>
    <property type="evidence" value="ECO:0007669"/>
    <property type="project" value="UniProtKB-UniRule"/>
</dbReference>
<keyword evidence="2" id="KW-0902">Two-component regulatory system</keyword>
<name>A0A060ZMX3_9ACTN</name>
<dbReference type="Gene3D" id="1.25.40.10">
    <property type="entry name" value="Tetratricopeptide repeat domain"/>
    <property type="match status" value="1"/>
</dbReference>
<dbReference type="RefSeq" id="WP_308279940.1">
    <property type="nucleotide sequence ID" value="NZ_BAABDR010000003.1"/>
</dbReference>
<evidence type="ECO:0000256" key="3">
    <source>
        <dbReference type="ARBA" id="ARBA00023015"/>
    </source>
</evidence>
<evidence type="ECO:0000256" key="5">
    <source>
        <dbReference type="ARBA" id="ARBA00023163"/>
    </source>
</evidence>
<dbReference type="EMBL" id="JAGGLR010000008">
    <property type="protein sequence ID" value="MBP2062325.1"/>
    <property type="molecule type" value="Genomic_DNA"/>
</dbReference>
<dbReference type="Pfam" id="PF00486">
    <property type="entry name" value="Trans_reg_C"/>
    <property type="match status" value="1"/>
</dbReference>
<dbReference type="Pfam" id="PF03704">
    <property type="entry name" value="BTAD"/>
    <property type="match status" value="1"/>
</dbReference>
<dbReference type="GO" id="GO:0006355">
    <property type="term" value="P:regulation of DNA-templated transcription"/>
    <property type="evidence" value="ECO:0007669"/>
    <property type="project" value="InterPro"/>
</dbReference>
<evidence type="ECO:0000256" key="2">
    <source>
        <dbReference type="ARBA" id="ARBA00023012"/>
    </source>
</evidence>
<feature type="domain" description="OmpR/PhoB-type" evidence="7">
    <location>
        <begin position="1"/>
        <end position="105"/>
    </location>
</feature>
<accession>A0A060ZMX3</accession>
<dbReference type="PANTHER" id="PTHR35807:SF1">
    <property type="entry name" value="TRANSCRIPTIONAL REGULATOR REDD"/>
    <property type="match status" value="1"/>
</dbReference>
<dbReference type="Gene3D" id="1.10.10.10">
    <property type="entry name" value="Winged helix-like DNA-binding domain superfamily/Winged helix DNA-binding domain"/>
    <property type="match status" value="1"/>
</dbReference>
<reference evidence="9 10" key="2">
    <citation type="submission" date="2021-03" db="EMBL/GenBank/DDBJ databases">
        <title>Genomic Encyclopedia of Type Strains, Phase IV (KMG-IV): sequencing the most valuable type-strain genomes for metagenomic binning, comparative biology and taxonomic classification.</title>
        <authorList>
            <person name="Goeker M."/>
        </authorList>
    </citation>
    <scope>NUCLEOTIDE SEQUENCE [LARGE SCALE GENOMIC DNA]</scope>
    <source>
        <strain evidence="9 10">DSM 41954</strain>
    </source>
</reference>
<dbReference type="InterPro" id="IPR016032">
    <property type="entry name" value="Sig_transdc_resp-reg_C-effctor"/>
</dbReference>
<dbReference type="Proteomes" id="UP000756710">
    <property type="component" value="Unassembled WGS sequence"/>
</dbReference>
<evidence type="ECO:0000313" key="8">
    <source>
        <dbReference type="EMBL" id="CDR07475.1"/>
    </source>
</evidence>
<dbReference type="EMBL" id="LK022848">
    <property type="protein sequence ID" value="CDR07475.1"/>
    <property type="molecule type" value="Genomic_DNA"/>
</dbReference>
<dbReference type="InterPro" id="IPR011990">
    <property type="entry name" value="TPR-like_helical_dom_sf"/>
</dbReference>
<evidence type="ECO:0000313" key="10">
    <source>
        <dbReference type="Proteomes" id="UP000756710"/>
    </source>
</evidence>
<keyword evidence="4 6" id="KW-0238">DNA-binding</keyword>
<dbReference type="SMART" id="SM00862">
    <property type="entry name" value="Trans_reg_C"/>
    <property type="match status" value="1"/>
</dbReference>
<keyword evidence="10" id="KW-1185">Reference proteome</keyword>
<organism evidence="8">
    <name type="scientific">Streptomyces iranensis</name>
    <dbReference type="NCBI Taxonomy" id="576784"/>
    <lineage>
        <taxon>Bacteria</taxon>
        <taxon>Bacillati</taxon>
        <taxon>Actinomycetota</taxon>
        <taxon>Actinomycetes</taxon>
        <taxon>Kitasatosporales</taxon>
        <taxon>Streptomycetaceae</taxon>
        <taxon>Streptomyces</taxon>
        <taxon>Streptomyces violaceusniger group</taxon>
    </lineage>
</organism>
<keyword evidence="3" id="KW-0805">Transcription regulation</keyword>
<keyword evidence="5" id="KW-0804">Transcription</keyword>
<dbReference type="PANTHER" id="PTHR35807">
    <property type="entry name" value="TRANSCRIPTIONAL REGULATOR REDD-RELATED"/>
    <property type="match status" value="1"/>
</dbReference>
<reference evidence="8" key="1">
    <citation type="submission" date="2014-05" db="EMBL/GenBank/DDBJ databases">
        <authorList>
            <person name="Horn Fabian"/>
        </authorList>
    </citation>
    <scope>NUCLEOTIDE SEQUENCE</scope>
</reference>
<sequence length="188" mass="19927">MNATRADSLCFAVLGPVRAWRGAHELDLGSPQQRVVLAALLLRRGRPVTVAELADAVWGDEPPPAAVSVLRTYASRLRKVLEPGRDAGEPPRVVVSAADGYLARVPEGSVDLGVFERRVAEAKKLRATGAMSAAAGLLRAALDGWEGTPLAGLPGPLAEAERSRLAEERLAGWRPVWTPRSGSGVTVR</sequence>
<evidence type="ECO:0000256" key="6">
    <source>
        <dbReference type="PROSITE-ProRule" id="PRU01091"/>
    </source>
</evidence>
<dbReference type="SUPFAM" id="SSF46894">
    <property type="entry name" value="C-terminal effector domain of the bipartite response regulators"/>
    <property type="match status" value="1"/>
</dbReference>
<evidence type="ECO:0000256" key="4">
    <source>
        <dbReference type="ARBA" id="ARBA00023125"/>
    </source>
</evidence>
<evidence type="ECO:0000259" key="7">
    <source>
        <dbReference type="PROSITE" id="PS51755"/>
    </source>
</evidence>